<dbReference type="Gene3D" id="2.130.10.10">
    <property type="entry name" value="YVTN repeat-like/Quinoprotein amine dehydrogenase"/>
    <property type="match status" value="1"/>
</dbReference>
<evidence type="ECO:0000256" key="4">
    <source>
        <dbReference type="ARBA" id="ARBA00022737"/>
    </source>
</evidence>
<feature type="region of interest" description="Disordered" evidence="7">
    <location>
        <begin position="654"/>
        <end position="693"/>
    </location>
</feature>
<evidence type="ECO:0000256" key="7">
    <source>
        <dbReference type="SAM" id="MobiDB-lite"/>
    </source>
</evidence>
<dbReference type="GO" id="GO:0034198">
    <property type="term" value="P:cellular response to amino acid starvation"/>
    <property type="evidence" value="ECO:0007669"/>
    <property type="project" value="TreeGrafter"/>
</dbReference>
<feature type="compositionally biased region" description="Polar residues" evidence="7">
    <location>
        <begin position="569"/>
        <end position="587"/>
    </location>
</feature>
<evidence type="ECO:0000256" key="1">
    <source>
        <dbReference type="ARBA" id="ARBA00004116"/>
    </source>
</evidence>
<keyword evidence="3 6" id="KW-0853">WD repeat</keyword>
<dbReference type="PROSITE" id="PS00678">
    <property type="entry name" value="WD_REPEATS_1"/>
    <property type="match status" value="1"/>
</dbReference>
<dbReference type="GeneID" id="11501821"/>
<dbReference type="InterPro" id="IPR049567">
    <property type="entry name" value="WDR59-like"/>
</dbReference>
<dbReference type="FunCoup" id="G8ZX82">
    <property type="interactions" value="410"/>
</dbReference>
<feature type="repeat" description="WD" evidence="6">
    <location>
        <begin position="197"/>
        <end position="230"/>
    </location>
</feature>
<dbReference type="InterPro" id="IPR016135">
    <property type="entry name" value="UBQ-conjugating_enzyme/RWD"/>
</dbReference>
<dbReference type="AlphaFoldDB" id="G8ZX82"/>
<organism evidence="9 10">
    <name type="scientific">Torulaspora delbrueckii</name>
    <name type="common">Yeast</name>
    <name type="synonym">Candida colliculosa</name>
    <dbReference type="NCBI Taxonomy" id="4950"/>
    <lineage>
        <taxon>Eukaryota</taxon>
        <taxon>Fungi</taxon>
        <taxon>Dikarya</taxon>
        <taxon>Ascomycota</taxon>
        <taxon>Saccharomycotina</taxon>
        <taxon>Saccharomycetes</taxon>
        <taxon>Saccharomycetales</taxon>
        <taxon>Saccharomycetaceae</taxon>
        <taxon>Torulaspora</taxon>
    </lineage>
</organism>
<dbReference type="PROSITE" id="PS50082">
    <property type="entry name" value="WD_REPEATS_2"/>
    <property type="match status" value="2"/>
</dbReference>
<dbReference type="Pfam" id="PF17120">
    <property type="entry name" value="zf-RING_16"/>
    <property type="match status" value="1"/>
</dbReference>
<dbReference type="Gene3D" id="3.10.110.10">
    <property type="entry name" value="Ubiquitin Conjugating Enzyme"/>
    <property type="match status" value="1"/>
</dbReference>
<comment type="similarity">
    <text evidence="5">Belongs to the WD repeat WDR59 family.</text>
</comment>
<name>G8ZX82_TORDE</name>
<dbReference type="Pfam" id="PF05773">
    <property type="entry name" value="RWD"/>
    <property type="match status" value="1"/>
</dbReference>
<evidence type="ECO:0000256" key="5">
    <source>
        <dbReference type="ARBA" id="ARBA00038452"/>
    </source>
</evidence>
<feature type="repeat" description="WD" evidence="6">
    <location>
        <begin position="110"/>
        <end position="146"/>
    </location>
</feature>
<accession>G8ZX82</accession>
<dbReference type="SUPFAM" id="SSF54495">
    <property type="entry name" value="UBC-like"/>
    <property type="match status" value="1"/>
</dbReference>
<feature type="region of interest" description="Disordered" evidence="7">
    <location>
        <begin position="569"/>
        <end position="590"/>
    </location>
</feature>
<sequence length="1134" mass="129501">MTGYVGGDPYESPTFGKALSLRVDGGVNAISINPSGRDVVLASRQGLHVIDLDDPFSPPRWLRHITPWQVADVQWSPHPAKPHWVVSTSNQKAIIWNLARSSSDAIEHVLHKHFRAITDINFNHQHPDILATCSIDTYVHAWDMRSPSRPFYTTREWVAGASQVKWSFKDQNVLASAHGNEVSIWDLRKGSTPLGKLLGHESGVNSIDFNRFKNDEIMTGSNDGTVKFWDYSVSCTEAKRTIRTDFPIWRGRYLPFGEGCCLLPTIGGGDSVYLASLTNSVKKENSDTKLQPIYAFKGHTNRVIDFLWRSRSSSDAQVDDREFQLVTWSKDCDLRLWPVPNTIYDKVNLDRSKRLEETFPNYEYMTYNKEPADSRPEVSNDYRRRKEKFVTSSGIHKNDDVNYITWLSGVRMNHTGSPENIFTERTIQNLGEEVSSIGHKFPKIIFEKISVSTGELIITLNGPWSDDNPEEYVFLRIDVKVPTAYPSKGNSPQFSIEDNGNLKQEQREEISRKLEEIANKYTDSGMYCLEPCLRLLLGETINLDDLNQEIEPILNFEITDQIGLENLSSLPSSDGTSQYLSDTSSETQSDHYKAVFDSSENKELRNPFGRDLTFDSTPVPNECGAVWTPTGQLLCFFMSESNLEKKQQTMLRLTGKTRHQKEHKTGPRAWESKDSSAEKPTRKNSTRPKRYVETISTQLVSSKSINYSSDDQDSDGYSTDSFDNDWSDILRNEVVVRTKLPPLHGNFTKKFTSVHSDSAKTMDSWKKLKNIIFIKDFSHLISDRKELALEYHLTNSNLEQVARNNALVAEKYNLDEISHCWQVLSDMLMTKEISDPYDLMWDNHPMGIRWFVKEAIKFFEKKNNLQMLAMLCCVVASQATKHLKTAEDEDESRPLSRGKVESLVTFRNNDTMRSVRADLHSHYSSSLASSSVEGLNKNRHSPDEVSVKSEDYFSARHQSYNVRTISSSPPLPTRSQQPFQSRLPDLNVRLIQDEVLDAIDDPERHLLDPEDAKKFRFYSYQYAKLLYRWDLPMERVKILKISFSTNSTASDIASQMIDENKDLFGGITTTWEANDERSVHFQNCNYCGLKVTRSIFVCQICEHIMHSTCATEWWQSSQECASGCGCCCPEAFPM</sequence>
<evidence type="ECO:0000313" key="10">
    <source>
        <dbReference type="Proteomes" id="UP000005627"/>
    </source>
</evidence>
<dbReference type="STRING" id="1076872.G8ZX82"/>
<evidence type="ECO:0000259" key="8">
    <source>
        <dbReference type="PROSITE" id="PS50908"/>
    </source>
</evidence>
<dbReference type="InterPro" id="IPR001680">
    <property type="entry name" value="WD40_rpt"/>
</dbReference>
<dbReference type="OrthoDB" id="311712at2759"/>
<dbReference type="GO" id="GO:1904263">
    <property type="term" value="P:positive regulation of TORC1 signaling"/>
    <property type="evidence" value="ECO:0007669"/>
    <property type="project" value="EnsemblFungi"/>
</dbReference>
<dbReference type="PROSITE" id="PS50908">
    <property type="entry name" value="RWD"/>
    <property type="match status" value="1"/>
</dbReference>
<dbReference type="SMART" id="SM00591">
    <property type="entry name" value="RWD"/>
    <property type="match status" value="1"/>
</dbReference>
<evidence type="ECO:0000313" key="9">
    <source>
        <dbReference type="EMBL" id="CCE93226.1"/>
    </source>
</evidence>
<protein>
    <recommendedName>
        <fullName evidence="8">RWD domain-containing protein</fullName>
    </recommendedName>
</protein>
<dbReference type="CDD" id="cd16488">
    <property type="entry name" value="mRING-H2-C3H3C2_Mio-like"/>
    <property type="match status" value="1"/>
</dbReference>
<feature type="domain" description="RWD" evidence="8">
    <location>
        <begin position="432"/>
        <end position="543"/>
    </location>
</feature>
<dbReference type="Pfam" id="PF00400">
    <property type="entry name" value="WD40"/>
    <property type="match status" value="1"/>
</dbReference>
<dbReference type="PANTHER" id="PTHR46170">
    <property type="entry name" value="GATOR COMPLEX PROTEIN WDR59"/>
    <property type="match status" value="1"/>
</dbReference>
<dbReference type="InterPro" id="IPR015943">
    <property type="entry name" value="WD40/YVTN_repeat-like_dom_sf"/>
</dbReference>
<dbReference type="EMBL" id="HE616747">
    <property type="protein sequence ID" value="CCE93226.1"/>
    <property type="molecule type" value="Genomic_DNA"/>
</dbReference>
<dbReference type="InterPro" id="IPR019775">
    <property type="entry name" value="WD40_repeat_CS"/>
</dbReference>
<dbReference type="InterPro" id="IPR049566">
    <property type="entry name" value="WDR59_RTC1-like_RING_Znf"/>
</dbReference>
<dbReference type="Proteomes" id="UP000005627">
    <property type="component" value="Chromosome 6"/>
</dbReference>
<keyword evidence="10" id="KW-1185">Reference proteome</keyword>
<keyword evidence="4" id="KW-0677">Repeat</keyword>
<dbReference type="SMART" id="SM00320">
    <property type="entry name" value="WD40"/>
    <property type="match status" value="6"/>
</dbReference>
<proteinExistence type="inferred from homology"/>
<evidence type="ECO:0000256" key="2">
    <source>
        <dbReference type="ARBA" id="ARBA00022554"/>
    </source>
</evidence>
<gene>
    <name evidence="9" type="primary">TDEL0F04150</name>
    <name evidence="9" type="ORF">TDEL_0F04150</name>
</gene>
<dbReference type="GO" id="GO:0035859">
    <property type="term" value="C:Seh1-associated complex"/>
    <property type="evidence" value="ECO:0007669"/>
    <property type="project" value="EnsemblFungi"/>
</dbReference>
<dbReference type="PROSITE" id="PS50294">
    <property type="entry name" value="WD_REPEATS_REGION"/>
    <property type="match status" value="1"/>
</dbReference>
<comment type="subcellular location">
    <subcellularLocation>
        <location evidence="1">Vacuole</location>
    </subcellularLocation>
</comment>
<evidence type="ECO:0000256" key="6">
    <source>
        <dbReference type="PROSITE-ProRule" id="PRU00221"/>
    </source>
</evidence>
<feature type="compositionally biased region" description="Basic and acidic residues" evidence="7">
    <location>
        <begin position="670"/>
        <end position="681"/>
    </location>
</feature>
<dbReference type="PANTHER" id="PTHR46170:SF1">
    <property type="entry name" value="GATOR COMPLEX PROTEIN WDR59"/>
    <property type="match status" value="1"/>
</dbReference>
<dbReference type="InterPro" id="IPR006575">
    <property type="entry name" value="RWD_dom"/>
</dbReference>
<dbReference type="SUPFAM" id="SSF50978">
    <property type="entry name" value="WD40 repeat-like"/>
    <property type="match status" value="1"/>
</dbReference>
<reference evidence="9 10" key="1">
    <citation type="journal article" date="2011" name="Proc. Natl. Acad. Sci. U.S.A.">
        <title>Evolutionary erosion of yeast sex chromosomes by mating-type switching accidents.</title>
        <authorList>
            <person name="Gordon J.L."/>
            <person name="Armisen D."/>
            <person name="Proux-Wera E."/>
            <person name="Oheigeartaigh S.S."/>
            <person name="Byrne K.P."/>
            <person name="Wolfe K.H."/>
        </authorList>
    </citation>
    <scope>NUCLEOTIDE SEQUENCE [LARGE SCALE GENOMIC DNA]</scope>
    <source>
        <strain evidence="10">ATCC 10662 / CBS 1146 / NBRC 0425 / NCYC 2629 / NRRL Y-866</strain>
    </source>
</reference>
<dbReference type="InterPro" id="IPR036322">
    <property type="entry name" value="WD40_repeat_dom_sf"/>
</dbReference>
<evidence type="ECO:0000256" key="3">
    <source>
        <dbReference type="ARBA" id="ARBA00022574"/>
    </source>
</evidence>
<dbReference type="RefSeq" id="XP_003682437.1">
    <property type="nucleotide sequence ID" value="XM_003682389.1"/>
</dbReference>
<dbReference type="GO" id="GO:0005774">
    <property type="term" value="C:vacuolar membrane"/>
    <property type="evidence" value="ECO:0007669"/>
    <property type="project" value="TreeGrafter"/>
</dbReference>
<dbReference type="eggNOG" id="KOG0309">
    <property type="taxonomic scope" value="Eukaryota"/>
</dbReference>
<dbReference type="KEGG" id="tdl:TDEL_0F04150"/>
<dbReference type="GO" id="GO:0035591">
    <property type="term" value="F:signaling adaptor activity"/>
    <property type="evidence" value="ECO:0007669"/>
    <property type="project" value="TreeGrafter"/>
</dbReference>
<keyword evidence="2" id="KW-0926">Vacuole</keyword>
<dbReference type="HOGENOM" id="CLU_001497_0_0_1"/>
<dbReference type="InParanoid" id="G8ZX82"/>